<evidence type="ECO:0000259" key="12">
    <source>
        <dbReference type="PROSITE" id="PS01124"/>
    </source>
</evidence>
<dbReference type="GO" id="GO:0032131">
    <property type="term" value="F:alkylated DNA binding"/>
    <property type="evidence" value="ECO:0007669"/>
    <property type="project" value="TreeGrafter"/>
</dbReference>
<dbReference type="AlphaFoldDB" id="A0A8J6IUG8"/>
<evidence type="ECO:0000313" key="14">
    <source>
        <dbReference type="Proteomes" id="UP000601768"/>
    </source>
</evidence>
<evidence type="ECO:0000256" key="2">
    <source>
        <dbReference type="ARBA" id="ARBA00022603"/>
    </source>
</evidence>
<evidence type="ECO:0000256" key="10">
    <source>
        <dbReference type="ARBA" id="ARBA00023163"/>
    </source>
</evidence>
<keyword evidence="4" id="KW-0479">Metal-binding</keyword>
<organism evidence="13 14">
    <name type="scientific">Neptunicella marina</name>
    <dbReference type="NCBI Taxonomy" id="2125989"/>
    <lineage>
        <taxon>Bacteria</taxon>
        <taxon>Pseudomonadati</taxon>
        <taxon>Pseudomonadota</taxon>
        <taxon>Gammaproteobacteria</taxon>
        <taxon>Alteromonadales</taxon>
        <taxon>Alteromonadaceae</taxon>
        <taxon>Neptunicella</taxon>
    </lineage>
</organism>
<evidence type="ECO:0000256" key="5">
    <source>
        <dbReference type="ARBA" id="ARBA00022763"/>
    </source>
</evidence>
<evidence type="ECO:0000256" key="6">
    <source>
        <dbReference type="ARBA" id="ARBA00022833"/>
    </source>
</evidence>
<proteinExistence type="predicted"/>
<keyword evidence="10" id="KW-0804">Transcription</keyword>
<dbReference type="Gene3D" id="3.40.10.10">
    <property type="entry name" value="DNA Methylphosphotriester Repair Domain"/>
    <property type="match status" value="1"/>
</dbReference>
<dbReference type="GO" id="GO:0008270">
    <property type="term" value="F:zinc ion binding"/>
    <property type="evidence" value="ECO:0007669"/>
    <property type="project" value="InterPro"/>
</dbReference>
<keyword evidence="9" id="KW-0010">Activator</keyword>
<dbReference type="RefSeq" id="WP_186507087.1">
    <property type="nucleotide sequence ID" value="NZ_JACNEP010000008.1"/>
</dbReference>
<keyword evidence="14" id="KW-1185">Reference proteome</keyword>
<dbReference type="SMART" id="SM01009">
    <property type="entry name" value="AlkA_N"/>
    <property type="match status" value="1"/>
</dbReference>
<dbReference type="SMART" id="SM00342">
    <property type="entry name" value="HTH_ARAC"/>
    <property type="match status" value="1"/>
</dbReference>
<dbReference type="Gene3D" id="1.10.10.60">
    <property type="entry name" value="Homeodomain-like"/>
    <property type="match status" value="1"/>
</dbReference>
<dbReference type="GO" id="GO:0008725">
    <property type="term" value="F:DNA-3-methyladenine glycosylase activity"/>
    <property type="evidence" value="ECO:0007669"/>
    <property type="project" value="TreeGrafter"/>
</dbReference>
<comment type="caution">
    <text evidence="13">The sequence shown here is derived from an EMBL/GenBank/DDBJ whole genome shotgun (WGS) entry which is preliminary data.</text>
</comment>
<keyword evidence="11" id="KW-0234">DNA repair</keyword>
<dbReference type="FunFam" id="3.40.10.10:FF:000001">
    <property type="entry name" value="DNA-3-methyladenine glycosylase 2"/>
    <property type="match status" value="1"/>
</dbReference>
<dbReference type="SUPFAM" id="SSF55945">
    <property type="entry name" value="TATA-box binding protein-like"/>
    <property type="match status" value="1"/>
</dbReference>
<name>A0A8J6IUG8_9ALTE</name>
<dbReference type="Proteomes" id="UP000601768">
    <property type="component" value="Unassembled WGS sequence"/>
</dbReference>
<dbReference type="PANTHER" id="PTHR43003">
    <property type="entry name" value="DNA-3-METHYLADENINE GLYCOSYLASE"/>
    <property type="match status" value="1"/>
</dbReference>
<dbReference type="EMBL" id="JACNEP010000008">
    <property type="protein sequence ID" value="MBC3766559.1"/>
    <property type="molecule type" value="Genomic_DNA"/>
</dbReference>
<dbReference type="GO" id="GO:0043565">
    <property type="term" value="F:sequence-specific DNA binding"/>
    <property type="evidence" value="ECO:0007669"/>
    <property type="project" value="InterPro"/>
</dbReference>
<dbReference type="GO" id="GO:0006307">
    <property type="term" value="P:DNA alkylation repair"/>
    <property type="evidence" value="ECO:0007669"/>
    <property type="project" value="TreeGrafter"/>
</dbReference>
<dbReference type="GO" id="GO:0005737">
    <property type="term" value="C:cytoplasm"/>
    <property type="evidence" value="ECO:0007669"/>
    <property type="project" value="TreeGrafter"/>
</dbReference>
<feature type="domain" description="HTH araC/xylS-type" evidence="12">
    <location>
        <begin position="82"/>
        <end position="182"/>
    </location>
</feature>
<dbReference type="InterPro" id="IPR051912">
    <property type="entry name" value="Alkylbase_DNA_Glycosylase/TA"/>
</dbReference>
<evidence type="ECO:0000256" key="7">
    <source>
        <dbReference type="ARBA" id="ARBA00023015"/>
    </source>
</evidence>
<dbReference type="InterPro" id="IPR011257">
    <property type="entry name" value="DNA_glycosylase"/>
</dbReference>
<dbReference type="Gene3D" id="1.10.340.30">
    <property type="entry name" value="Hypothetical protein, domain 2"/>
    <property type="match status" value="1"/>
</dbReference>
<dbReference type="GO" id="GO:0032259">
    <property type="term" value="P:methylation"/>
    <property type="evidence" value="ECO:0007669"/>
    <property type="project" value="UniProtKB-KW"/>
</dbReference>
<dbReference type="Pfam" id="PF12833">
    <property type="entry name" value="HTH_18"/>
    <property type="match status" value="1"/>
</dbReference>
<evidence type="ECO:0000256" key="9">
    <source>
        <dbReference type="ARBA" id="ARBA00023159"/>
    </source>
</evidence>
<dbReference type="InterPro" id="IPR004026">
    <property type="entry name" value="Ada_DNA_repair_Zn-bd"/>
</dbReference>
<gene>
    <name evidence="13" type="ORF">H8B19_11785</name>
</gene>
<accession>A0A8J6IUG8</accession>
<dbReference type="SUPFAM" id="SSF46689">
    <property type="entry name" value="Homeodomain-like"/>
    <property type="match status" value="1"/>
</dbReference>
<dbReference type="SUPFAM" id="SSF57884">
    <property type="entry name" value="Ada DNA repair protein, N-terminal domain (N-Ada 10)"/>
    <property type="match status" value="1"/>
</dbReference>
<dbReference type="PROSITE" id="PS01124">
    <property type="entry name" value="HTH_ARAC_FAMILY_2"/>
    <property type="match status" value="1"/>
</dbReference>
<sequence>MCALSHYQQARLTRDPRFDGQFFIAVKSTGIFCRPVCPARLPKESNVEYFELASQALEHGYRPCLRCRPDSAPHSYAWKGIDTTVERALRLLSDYPHLSIENIAEKLGISDRYLRKLFKSKIGLTAKQFQLNQQLLFAKKLLQETTMSVEQVAQSTGLQSARRLQELMQRSLRLTPRQLRRKASNVPTGIIVLEMPYRPPYCWAHMRDFLARRAVAGSEWVDEKSYARLFRFAQTQGWFKATHQPQRNSFSLEIELTDLSCLKPLLANIRRLFDLDADMSVIEQQLLKTGFPVDKLLHGLRLPGVWSAFEAGCRAVLGQQVSVTAAINQLILLVDTLGEQTARGKLFPTAEQIKEADLSFLRMPNARRETLKALAGFCVEQPDADVQQWLSIKGIGPWTVDYTKMRGLSNPDIYLGGDLVIKKQTEHMQFEADNAAPWRSYLTLQLWNQA</sequence>
<dbReference type="InterPro" id="IPR010316">
    <property type="entry name" value="AlkA_N"/>
</dbReference>
<keyword evidence="5" id="KW-0227">DNA damage</keyword>
<evidence type="ECO:0000256" key="11">
    <source>
        <dbReference type="ARBA" id="ARBA00023204"/>
    </source>
</evidence>
<keyword evidence="6" id="KW-0862">Zinc</keyword>
<evidence type="ECO:0000256" key="8">
    <source>
        <dbReference type="ARBA" id="ARBA00023125"/>
    </source>
</evidence>
<dbReference type="Pfam" id="PF02805">
    <property type="entry name" value="Ada_Zn_binding"/>
    <property type="match status" value="1"/>
</dbReference>
<dbReference type="Pfam" id="PF06029">
    <property type="entry name" value="AlkA_N"/>
    <property type="match status" value="1"/>
</dbReference>
<evidence type="ECO:0000256" key="1">
    <source>
        <dbReference type="ARBA" id="ARBA00001947"/>
    </source>
</evidence>
<dbReference type="GO" id="GO:0043916">
    <property type="term" value="F:DNA-7-methylguanine glycosylase activity"/>
    <property type="evidence" value="ECO:0007669"/>
    <property type="project" value="TreeGrafter"/>
</dbReference>
<protein>
    <submittedName>
        <fullName evidence="13">DNA-3-methyladenine glycosylase 2 family protein</fullName>
    </submittedName>
</protein>
<dbReference type="GO" id="GO:0003700">
    <property type="term" value="F:DNA-binding transcription factor activity"/>
    <property type="evidence" value="ECO:0007669"/>
    <property type="project" value="InterPro"/>
</dbReference>
<keyword evidence="2" id="KW-0489">Methyltransferase</keyword>
<dbReference type="GO" id="GO:0008168">
    <property type="term" value="F:methyltransferase activity"/>
    <property type="evidence" value="ECO:0007669"/>
    <property type="project" value="UniProtKB-KW"/>
</dbReference>
<evidence type="ECO:0000256" key="3">
    <source>
        <dbReference type="ARBA" id="ARBA00022679"/>
    </source>
</evidence>
<dbReference type="InterPro" id="IPR009057">
    <property type="entry name" value="Homeodomain-like_sf"/>
</dbReference>
<dbReference type="GO" id="GO:0006285">
    <property type="term" value="P:base-excision repair, AP site formation"/>
    <property type="evidence" value="ECO:0007669"/>
    <property type="project" value="TreeGrafter"/>
</dbReference>
<reference evidence="13" key="2">
    <citation type="submission" date="2020-08" db="EMBL/GenBank/DDBJ databases">
        <authorList>
            <person name="Lai Q."/>
        </authorList>
    </citation>
    <scope>NUCLEOTIDE SEQUENCE</scope>
    <source>
        <strain evidence="13">S27-2</strain>
    </source>
</reference>
<keyword evidence="3" id="KW-0808">Transferase</keyword>
<reference evidence="13" key="1">
    <citation type="journal article" date="2018" name="Int. J. Syst. Evol. Microbiol.">
        <title>Neptunicella marina gen. nov., sp. nov., isolated from surface seawater.</title>
        <authorList>
            <person name="Liu X."/>
            <person name="Lai Q."/>
            <person name="Du Y."/>
            <person name="Zhang X."/>
            <person name="Liu Z."/>
            <person name="Sun F."/>
            <person name="Shao Z."/>
        </authorList>
    </citation>
    <scope>NUCLEOTIDE SEQUENCE</scope>
    <source>
        <strain evidence="13">S27-2</strain>
    </source>
</reference>
<dbReference type="Gene3D" id="3.30.310.20">
    <property type="entry name" value="DNA-3-methyladenine glycosylase AlkA, N-terminal domain"/>
    <property type="match status" value="1"/>
</dbReference>
<dbReference type="InterPro" id="IPR018060">
    <property type="entry name" value="HTH_AraC"/>
</dbReference>
<dbReference type="GO" id="GO:0032993">
    <property type="term" value="C:protein-DNA complex"/>
    <property type="evidence" value="ECO:0007669"/>
    <property type="project" value="TreeGrafter"/>
</dbReference>
<dbReference type="InterPro" id="IPR037046">
    <property type="entry name" value="AlkA_N_sf"/>
</dbReference>
<comment type="cofactor">
    <cofactor evidence="1">
        <name>Zn(2+)</name>
        <dbReference type="ChEBI" id="CHEBI:29105"/>
    </cofactor>
</comment>
<keyword evidence="8" id="KW-0238">DNA-binding</keyword>
<keyword evidence="7" id="KW-0805">Transcription regulation</keyword>
<evidence type="ECO:0000256" key="4">
    <source>
        <dbReference type="ARBA" id="ARBA00022723"/>
    </source>
</evidence>
<evidence type="ECO:0000313" key="13">
    <source>
        <dbReference type="EMBL" id="MBC3766559.1"/>
    </source>
</evidence>
<dbReference type="InterPro" id="IPR035451">
    <property type="entry name" value="Ada-like_dom_sf"/>
</dbReference>
<dbReference type="SUPFAM" id="SSF48150">
    <property type="entry name" value="DNA-glycosylase"/>
    <property type="match status" value="1"/>
</dbReference>
<dbReference type="PANTHER" id="PTHR43003:SF13">
    <property type="entry name" value="DNA-3-METHYLADENINE GLYCOSYLASE 2"/>
    <property type="match status" value="1"/>
</dbReference>